<comment type="caution">
    <text evidence="2">The sequence shown here is derived from an EMBL/GenBank/DDBJ whole genome shotgun (WGS) entry which is preliminary data.</text>
</comment>
<accession>A0A1Q9C1Q2</accession>
<evidence type="ECO:0000256" key="1">
    <source>
        <dbReference type="SAM" id="Phobius"/>
    </source>
</evidence>
<dbReference type="EMBL" id="LSRX01001903">
    <property type="protein sequence ID" value="OLP76847.1"/>
    <property type="molecule type" value="Genomic_DNA"/>
</dbReference>
<protein>
    <submittedName>
        <fullName evidence="2">Uncharacterized protein</fullName>
    </submittedName>
</protein>
<dbReference type="AlphaFoldDB" id="A0A1Q9C1Q2"/>
<sequence length="86" mass="9887">MRLCTSLGMSDCEKVQVAIYELEAIQVKYTRVKSQMEGLFIFVMVASLSLAPFFLWVQPLSQTMIAVKKEYCANNQDFVMAFNEDF</sequence>
<keyword evidence="1" id="KW-1133">Transmembrane helix</keyword>
<name>A0A1Q9C1Q2_SYMMI</name>
<proteinExistence type="predicted"/>
<organism evidence="2 3">
    <name type="scientific">Symbiodinium microadriaticum</name>
    <name type="common">Dinoflagellate</name>
    <name type="synonym">Zooxanthella microadriatica</name>
    <dbReference type="NCBI Taxonomy" id="2951"/>
    <lineage>
        <taxon>Eukaryota</taxon>
        <taxon>Sar</taxon>
        <taxon>Alveolata</taxon>
        <taxon>Dinophyceae</taxon>
        <taxon>Suessiales</taxon>
        <taxon>Symbiodiniaceae</taxon>
        <taxon>Symbiodinium</taxon>
    </lineage>
</organism>
<feature type="transmembrane region" description="Helical" evidence="1">
    <location>
        <begin position="38"/>
        <end position="57"/>
    </location>
</feature>
<keyword evidence="3" id="KW-1185">Reference proteome</keyword>
<reference evidence="2 3" key="1">
    <citation type="submission" date="2016-02" db="EMBL/GenBank/DDBJ databases">
        <title>Genome analysis of coral dinoflagellate symbionts highlights evolutionary adaptations to a symbiotic lifestyle.</title>
        <authorList>
            <person name="Aranda M."/>
            <person name="Li Y."/>
            <person name="Liew Y.J."/>
            <person name="Baumgarten S."/>
            <person name="Simakov O."/>
            <person name="Wilson M."/>
            <person name="Piel J."/>
            <person name="Ashoor H."/>
            <person name="Bougouffa S."/>
            <person name="Bajic V.B."/>
            <person name="Ryu T."/>
            <person name="Ravasi T."/>
            <person name="Bayer T."/>
            <person name="Micklem G."/>
            <person name="Kim H."/>
            <person name="Bhak J."/>
            <person name="Lajeunesse T.C."/>
            <person name="Voolstra C.R."/>
        </authorList>
    </citation>
    <scope>NUCLEOTIDE SEQUENCE [LARGE SCALE GENOMIC DNA]</scope>
    <source>
        <strain evidence="2 3">CCMP2467</strain>
    </source>
</reference>
<keyword evidence="1" id="KW-0812">Transmembrane</keyword>
<evidence type="ECO:0000313" key="2">
    <source>
        <dbReference type="EMBL" id="OLP76847.1"/>
    </source>
</evidence>
<keyword evidence="1" id="KW-0472">Membrane</keyword>
<evidence type="ECO:0000313" key="3">
    <source>
        <dbReference type="Proteomes" id="UP000186817"/>
    </source>
</evidence>
<gene>
    <name evidence="2" type="ORF">AK812_SmicGene43165</name>
</gene>
<dbReference type="Proteomes" id="UP000186817">
    <property type="component" value="Unassembled WGS sequence"/>
</dbReference>